<evidence type="ECO:0000256" key="10">
    <source>
        <dbReference type="ARBA" id="ARBA00048977"/>
    </source>
</evidence>
<dbReference type="InterPro" id="IPR000719">
    <property type="entry name" value="Prot_kinase_dom"/>
</dbReference>
<dbReference type="GO" id="GO:0004694">
    <property type="term" value="F:eukaryotic translation initiation factor 2alpha kinase activity"/>
    <property type="evidence" value="ECO:0007669"/>
    <property type="project" value="TreeGrafter"/>
</dbReference>
<keyword evidence="13" id="KW-1185">Reference proteome</keyword>
<comment type="catalytic activity">
    <reaction evidence="9">
        <text>L-threonyl-[protein] + ATP = O-phospho-L-threonyl-[protein] + ADP + H(+)</text>
        <dbReference type="Rhea" id="RHEA:46608"/>
        <dbReference type="Rhea" id="RHEA-COMP:11060"/>
        <dbReference type="Rhea" id="RHEA-COMP:11605"/>
        <dbReference type="ChEBI" id="CHEBI:15378"/>
        <dbReference type="ChEBI" id="CHEBI:30013"/>
        <dbReference type="ChEBI" id="CHEBI:30616"/>
        <dbReference type="ChEBI" id="CHEBI:61977"/>
        <dbReference type="ChEBI" id="CHEBI:456216"/>
        <dbReference type="EC" id="2.7.11.1"/>
    </reaction>
    <physiologicalReaction direction="left-to-right" evidence="9">
        <dbReference type="Rhea" id="RHEA:46609"/>
    </physiologicalReaction>
</comment>
<dbReference type="InterPro" id="IPR011009">
    <property type="entry name" value="Kinase-like_dom_sf"/>
</dbReference>
<evidence type="ECO:0000256" key="4">
    <source>
        <dbReference type="ARBA" id="ARBA00022741"/>
    </source>
</evidence>
<dbReference type="PROSITE" id="PS51257">
    <property type="entry name" value="PROKAR_LIPOPROTEIN"/>
    <property type="match status" value="1"/>
</dbReference>
<dbReference type="SMART" id="SM00220">
    <property type="entry name" value="S_TKc"/>
    <property type="match status" value="1"/>
</dbReference>
<keyword evidence="2" id="KW-0723">Serine/threonine-protein kinase</keyword>
<evidence type="ECO:0000256" key="6">
    <source>
        <dbReference type="ARBA" id="ARBA00022840"/>
    </source>
</evidence>
<proteinExistence type="inferred from homology"/>
<dbReference type="EMBL" id="OC918339">
    <property type="protein sequence ID" value="CAD7649196.1"/>
    <property type="molecule type" value="Genomic_DNA"/>
</dbReference>
<keyword evidence="7" id="KW-0652">Protein synthesis inhibitor</keyword>
<dbReference type="GO" id="GO:0005524">
    <property type="term" value="F:ATP binding"/>
    <property type="evidence" value="ECO:0007669"/>
    <property type="project" value="UniProtKB-KW"/>
</dbReference>
<gene>
    <name evidence="12" type="ORF">ONB1V03_LOCUS7153</name>
</gene>
<comment type="similarity">
    <text evidence="8">Belongs to the protein kinase superfamily. Ser/Thr protein kinase family. GCN2 subfamily.</text>
</comment>
<evidence type="ECO:0000256" key="9">
    <source>
        <dbReference type="ARBA" id="ARBA00048659"/>
    </source>
</evidence>
<dbReference type="InterPro" id="IPR008271">
    <property type="entry name" value="Ser/Thr_kinase_AS"/>
</dbReference>
<reference evidence="12" key="1">
    <citation type="submission" date="2020-11" db="EMBL/GenBank/DDBJ databases">
        <authorList>
            <person name="Tran Van P."/>
        </authorList>
    </citation>
    <scope>NUCLEOTIDE SEQUENCE</scope>
</reference>
<dbReference type="Gene3D" id="1.10.510.10">
    <property type="entry name" value="Transferase(Phosphotransferase) domain 1"/>
    <property type="match status" value="1"/>
</dbReference>
<dbReference type="PROSITE" id="PS50011">
    <property type="entry name" value="PROTEIN_KINASE_DOM"/>
    <property type="match status" value="1"/>
</dbReference>
<dbReference type="GO" id="GO:0005634">
    <property type="term" value="C:nucleus"/>
    <property type="evidence" value="ECO:0007669"/>
    <property type="project" value="TreeGrafter"/>
</dbReference>
<dbReference type="EMBL" id="CAJPVJ010003514">
    <property type="protein sequence ID" value="CAG2167656.1"/>
    <property type="molecule type" value="Genomic_DNA"/>
</dbReference>
<dbReference type="PANTHER" id="PTHR11042:SF160">
    <property type="entry name" value="EUKARYOTIC TRANSLATION INITIATION FACTOR 2-ALPHA KINASE 1"/>
    <property type="match status" value="1"/>
</dbReference>
<dbReference type="Pfam" id="PF00069">
    <property type="entry name" value="Pkinase"/>
    <property type="match status" value="1"/>
</dbReference>
<dbReference type="Gene3D" id="3.30.200.20">
    <property type="entry name" value="Phosphorylase Kinase, domain 1"/>
    <property type="match status" value="1"/>
</dbReference>
<dbReference type="Proteomes" id="UP000728032">
    <property type="component" value="Unassembled WGS sequence"/>
</dbReference>
<keyword evidence="5" id="KW-0418">Kinase</keyword>
<dbReference type="EC" id="2.7.11.1" evidence="1"/>
<feature type="non-terminal residue" evidence="12">
    <location>
        <position position="1"/>
    </location>
</feature>
<dbReference type="GO" id="GO:0017148">
    <property type="term" value="P:negative regulation of translation"/>
    <property type="evidence" value="ECO:0007669"/>
    <property type="project" value="UniProtKB-KW"/>
</dbReference>
<comment type="catalytic activity">
    <reaction evidence="10">
        <text>L-seryl-[protein] + ATP = O-phospho-L-seryl-[protein] + ADP + H(+)</text>
        <dbReference type="Rhea" id="RHEA:17989"/>
        <dbReference type="Rhea" id="RHEA-COMP:9863"/>
        <dbReference type="Rhea" id="RHEA-COMP:11604"/>
        <dbReference type="ChEBI" id="CHEBI:15378"/>
        <dbReference type="ChEBI" id="CHEBI:29999"/>
        <dbReference type="ChEBI" id="CHEBI:30616"/>
        <dbReference type="ChEBI" id="CHEBI:83421"/>
        <dbReference type="ChEBI" id="CHEBI:456216"/>
        <dbReference type="EC" id="2.7.11.1"/>
    </reaction>
    <physiologicalReaction direction="left-to-right" evidence="10">
        <dbReference type="Rhea" id="RHEA:17990"/>
    </physiologicalReaction>
</comment>
<evidence type="ECO:0000313" key="13">
    <source>
        <dbReference type="Proteomes" id="UP000728032"/>
    </source>
</evidence>
<dbReference type="PROSITE" id="PS00108">
    <property type="entry name" value="PROTEIN_KINASE_ST"/>
    <property type="match status" value="1"/>
</dbReference>
<protein>
    <recommendedName>
        <fullName evidence="1">non-specific serine/threonine protein kinase</fullName>
        <ecNumber evidence="1">2.7.11.1</ecNumber>
    </recommendedName>
</protein>
<sequence length="297" mass="33936">MRLVNSSYNIIWIGLSGCGKVYQVKSKKDGEHYAIKEIALKAGKNFREVDILKSIDNINVVKYFDSWCEQGTPADKIYIQMELCGWNNEFYNLHAELCQVEYFITLTLLEEVLEGVNYLQSLTPPIIHRDLKPQNILVKCAGSKWLKIGDFGLAKIQSSASQSNTKDRGARNYRAPEVMMGTRYTELKDLFGRRMLSGMAKDRPSCSDILNELKQSPIQYDLDQVRADKGGETLFSQQRPHYEKLVDILDESGQHRVAQKLRDFNSTLKSLQLEVISTIASGYFGSVYKMKHKTDQK</sequence>
<organism evidence="12">
    <name type="scientific">Oppiella nova</name>
    <dbReference type="NCBI Taxonomy" id="334625"/>
    <lineage>
        <taxon>Eukaryota</taxon>
        <taxon>Metazoa</taxon>
        <taxon>Ecdysozoa</taxon>
        <taxon>Arthropoda</taxon>
        <taxon>Chelicerata</taxon>
        <taxon>Arachnida</taxon>
        <taxon>Acari</taxon>
        <taxon>Acariformes</taxon>
        <taxon>Sarcoptiformes</taxon>
        <taxon>Oribatida</taxon>
        <taxon>Brachypylina</taxon>
        <taxon>Oppioidea</taxon>
        <taxon>Oppiidae</taxon>
        <taxon>Oppiella</taxon>
    </lineage>
</organism>
<evidence type="ECO:0000256" key="5">
    <source>
        <dbReference type="ARBA" id="ARBA00022777"/>
    </source>
</evidence>
<dbReference type="PANTHER" id="PTHR11042">
    <property type="entry name" value="EUKARYOTIC TRANSLATION INITIATION FACTOR 2-ALPHA KINASE EIF2-ALPHA KINASE -RELATED"/>
    <property type="match status" value="1"/>
</dbReference>
<dbReference type="OrthoDB" id="248923at2759"/>
<evidence type="ECO:0000256" key="2">
    <source>
        <dbReference type="ARBA" id="ARBA00022527"/>
    </source>
</evidence>
<evidence type="ECO:0000256" key="8">
    <source>
        <dbReference type="ARBA" id="ARBA00037982"/>
    </source>
</evidence>
<evidence type="ECO:0000256" key="1">
    <source>
        <dbReference type="ARBA" id="ARBA00012513"/>
    </source>
</evidence>
<keyword evidence="4" id="KW-0547">Nucleotide-binding</keyword>
<dbReference type="InterPro" id="IPR050339">
    <property type="entry name" value="CC_SR_Kinase"/>
</dbReference>
<keyword evidence="6" id="KW-0067">ATP-binding</keyword>
<accession>A0A7R9QLG8</accession>
<name>A0A7R9QLG8_9ACAR</name>
<evidence type="ECO:0000259" key="11">
    <source>
        <dbReference type="PROSITE" id="PS50011"/>
    </source>
</evidence>
<evidence type="ECO:0000313" key="12">
    <source>
        <dbReference type="EMBL" id="CAD7649196.1"/>
    </source>
</evidence>
<feature type="domain" description="Protein kinase" evidence="11">
    <location>
        <begin position="7"/>
        <end position="297"/>
    </location>
</feature>
<keyword evidence="3" id="KW-0808">Transferase</keyword>
<evidence type="ECO:0000256" key="3">
    <source>
        <dbReference type="ARBA" id="ARBA00022679"/>
    </source>
</evidence>
<dbReference type="AlphaFoldDB" id="A0A7R9QLG8"/>
<dbReference type="SUPFAM" id="SSF56112">
    <property type="entry name" value="Protein kinase-like (PK-like)"/>
    <property type="match status" value="1"/>
</dbReference>
<evidence type="ECO:0000256" key="7">
    <source>
        <dbReference type="ARBA" id="ARBA00023193"/>
    </source>
</evidence>
<dbReference type="GO" id="GO:0005737">
    <property type="term" value="C:cytoplasm"/>
    <property type="evidence" value="ECO:0007669"/>
    <property type="project" value="TreeGrafter"/>
</dbReference>